<reference evidence="7" key="1">
    <citation type="journal article" date="2020" name="Stud. Mycol.">
        <title>101 Dothideomycetes genomes: a test case for predicting lifestyles and emergence of pathogens.</title>
        <authorList>
            <person name="Haridas S."/>
            <person name="Albert R."/>
            <person name="Binder M."/>
            <person name="Bloem J."/>
            <person name="Labutti K."/>
            <person name="Salamov A."/>
            <person name="Andreopoulos B."/>
            <person name="Baker S."/>
            <person name="Barry K."/>
            <person name="Bills G."/>
            <person name="Bluhm B."/>
            <person name="Cannon C."/>
            <person name="Castanera R."/>
            <person name="Culley D."/>
            <person name="Daum C."/>
            <person name="Ezra D."/>
            <person name="Gonzalez J."/>
            <person name="Henrissat B."/>
            <person name="Kuo A."/>
            <person name="Liang C."/>
            <person name="Lipzen A."/>
            <person name="Lutzoni F."/>
            <person name="Magnuson J."/>
            <person name="Mondo S."/>
            <person name="Nolan M."/>
            <person name="Ohm R."/>
            <person name="Pangilinan J."/>
            <person name="Park H.-J."/>
            <person name="Ramirez L."/>
            <person name="Alfaro M."/>
            <person name="Sun H."/>
            <person name="Tritt A."/>
            <person name="Yoshinaga Y."/>
            <person name="Zwiers L.-H."/>
            <person name="Turgeon B."/>
            <person name="Goodwin S."/>
            <person name="Spatafora J."/>
            <person name="Crous P."/>
            <person name="Grigoriev I."/>
        </authorList>
    </citation>
    <scope>NUCLEOTIDE SEQUENCE</scope>
    <source>
        <strain evidence="7">ATCC 36951</strain>
    </source>
</reference>
<gene>
    <name evidence="7" type="ORF">M409DRAFT_17326</name>
</gene>
<evidence type="ECO:0000256" key="1">
    <source>
        <dbReference type="ARBA" id="ARBA00004141"/>
    </source>
</evidence>
<keyword evidence="2 6" id="KW-0812">Transmembrane</keyword>
<evidence type="ECO:0000313" key="7">
    <source>
        <dbReference type="EMBL" id="KAF2172084.1"/>
    </source>
</evidence>
<protein>
    <recommendedName>
        <fullName evidence="9">DUF1772 domain-containing protein</fullName>
    </recommendedName>
</protein>
<evidence type="ECO:0000256" key="3">
    <source>
        <dbReference type="ARBA" id="ARBA00022989"/>
    </source>
</evidence>
<evidence type="ECO:0000256" key="2">
    <source>
        <dbReference type="ARBA" id="ARBA00022692"/>
    </source>
</evidence>
<sequence length="191" mass="20461">MAQHGAFYTDNLSTPLRIAQAFLAGKTFTSSFGTVPALLQAPAPLLAKQWKKQFDADRILAPAIALFSSGVFGYIAWRDTAWTKTSILYASSASLLLSLVPYTFILAEPINQKLEEKERNLASASLTDASAEAGVSKEETVHSLVDKWGTINFGRILISAISAGLATWAAVDRSEVVPAGIRLTTGANRMG</sequence>
<evidence type="ECO:0008006" key="9">
    <source>
        <dbReference type="Google" id="ProtNLM"/>
    </source>
</evidence>
<keyword evidence="3 6" id="KW-1133">Transmembrane helix</keyword>
<keyword evidence="4 6" id="KW-0472">Membrane</keyword>
<dbReference type="PANTHER" id="PTHR35042">
    <property type="entry name" value="ANTHRONE OXYGENASE ENCC"/>
    <property type="match status" value="1"/>
</dbReference>
<evidence type="ECO:0000256" key="5">
    <source>
        <dbReference type="ARBA" id="ARBA00034313"/>
    </source>
</evidence>
<evidence type="ECO:0000313" key="8">
    <source>
        <dbReference type="Proteomes" id="UP000799537"/>
    </source>
</evidence>
<keyword evidence="8" id="KW-1185">Reference proteome</keyword>
<dbReference type="InterPro" id="IPR013901">
    <property type="entry name" value="Anthrone_oxy"/>
</dbReference>
<feature type="transmembrane region" description="Helical" evidence="6">
    <location>
        <begin position="59"/>
        <end position="77"/>
    </location>
</feature>
<comment type="similarity">
    <text evidence="5">Belongs to the anthrone oxygenase family.</text>
</comment>
<dbReference type="OrthoDB" id="5954308at2759"/>
<evidence type="ECO:0000256" key="6">
    <source>
        <dbReference type="SAM" id="Phobius"/>
    </source>
</evidence>
<dbReference type="RefSeq" id="XP_033672973.1">
    <property type="nucleotide sequence ID" value="XM_033804014.1"/>
</dbReference>
<dbReference type="AlphaFoldDB" id="A0A6A6CY27"/>
<feature type="transmembrane region" description="Helical" evidence="6">
    <location>
        <begin position="89"/>
        <end position="107"/>
    </location>
</feature>
<dbReference type="EMBL" id="ML993581">
    <property type="protein sequence ID" value="KAF2172084.1"/>
    <property type="molecule type" value="Genomic_DNA"/>
</dbReference>
<dbReference type="GeneID" id="54557286"/>
<accession>A0A6A6CY27</accession>
<dbReference type="GO" id="GO:0016020">
    <property type="term" value="C:membrane"/>
    <property type="evidence" value="ECO:0007669"/>
    <property type="project" value="UniProtKB-SubCell"/>
</dbReference>
<proteinExistence type="inferred from homology"/>
<comment type="subcellular location">
    <subcellularLocation>
        <location evidence="1">Membrane</location>
        <topology evidence="1">Multi-pass membrane protein</topology>
    </subcellularLocation>
</comment>
<dbReference type="PANTHER" id="PTHR35042:SF1">
    <property type="entry name" value="DUF1772-DOMAIN-CONTAINING PROTEIN"/>
    <property type="match status" value="1"/>
</dbReference>
<name>A0A6A6CY27_ZASCE</name>
<evidence type="ECO:0000256" key="4">
    <source>
        <dbReference type="ARBA" id="ARBA00023136"/>
    </source>
</evidence>
<dbReference type="Pfam" id="PF08592">
    <property type="entry name" value="Anthrone_oxy"/>
    <property type="match status" value="1"/>
</dbReference>
<organism evidence="7 8">
    <name type="scientific">Zasmidium cellare ATCC 36951</name>
    <dbReference type="NCBI Taxonomy" id="1080233"/>
    <lineage>
        <taxon>Eukaryota</taxon>
        <taxon>Fungi</taxon>
        <taxon>Dikarya</taxon>
        <taxon>Ascomycota</taxon>
        <taxon>Pezizomycotina</taxon>
        <taxon>Dothideomycetes</taxon>
        <taxon>Dothideomycetidae</taxon>
        <taxon>Mycosphaerellales</taxon>
        <taxon>Mycosphaerellaceae</taxon>
        <taxon>Zasmidium</taxon>
    </lineage>
</organism>
<dbReference type="Proteomes" id="UP000799537">
    <property type="component" value="Unassembled WGS sequence"/>
</dbReference>